<gene>
    <name evidence="1" type="ORF">AVEN_159776_1</name>
</gene>
<protein>
    <recommendedName>
        <fullName evidence="3">Reverse transcriptase Ty1/copia-type domain-containing protein</fullName>
    </recommendedName>
</protein>
<dbReference type="AlphaFoldDB" id="A0A4Y2DB71"/>
<name>A0A4Y2DB71_ARAVE</name>
<evidence type="ECO:0000313" key="1">
    <source>
        <dbReference type="EMBL" id="GBM13357.1"/>
    </source>
</evidence>
<evidence type="ECO:0008006" key="3">
    <source>
        <dbReference type="Google" id="ProtNLM"/>
    </source>
</evidence>
<dbReference type="OrthoDB" id="8055617at2759"/>
<dbReference type="EMBL" id="BGPR01000326">
    <property type="protein sequence ID" value="GBM13357.1"/>
    <property type="molecule type" value="Genomic_DNA"/>
</dbReference>
<reference evidence="1 2" key="1">
    <citation type="journal article" date="2019" name="Sci. Rep.">
        <title>Orb-weaving spider Araneus ventricosus genome elucidates the spidroin gene catalogue.</title>
        <authorList>
            <person name="Kono N."/>
            <person name="Nakamura H."/>
            <person name="Ohtoshi R."/>
            <person name="Moran D.A.P."/>
            <person name="Shinohara A."/>
            <person name="Yoshida Y."/>
            <person name="Fujiwara M."/>
            <person name="Mori M."/>
            <person name="Tomita M."/>
            <person name="Arakawa K."/>
        </authorList>
    </citation>
    <scope>NUCLEOTIDE SEQUENCE [LARGE SCALE GENOMIC DNA]</scope>
</reference>
<proteinExistence type="predicted"/>
<organism evidence="1 2">
    <name type="scientific">Araneus ventricosus</name>
    <name type="common">Orbweaver spider</name>
    <name type="synonym">Epeira ventricosa</name>
    <dbReference type="NCBI Taxonomy" id="182803"/>
    <lineage>
        <taxon>Eukaryota</taxon>
        <taxon>Metazoa</taxon>
        <taxon>Ecdysozoa</taxon>
        <taxon>Arthropoda</taxon>
        <taxon>Chelicerata</taxon>
        <taxon>Arachnida</taxon>
        <taxon>Araneae</taxon>
        <taxon>Araneomorphae</taxon>
        <taxon>Entelegynae</taxon>
        <taxon>Araneoidea</taxon>
        <taxon>Araneidae</taxon>
        <taxon>Araneus</taxon>
    </lineage>
</organism>
<keyword evidence="2" id="KW-1185">Reference proteome</keyword>
<dbReference type="Proteomes" id="UP000499080">
    <property type="component" value="Unassembled WGS sequence"/>
</dbReference>
<evidence type="ECO:0000313" key="2">
    <source>
        <dbReference type="Proteomes" id="UP000499080"/>
    </source>
</evidence>
<sequence>MPSWFNHDIMAHLVQNAEQYTKDCPRSLEKAKSKPDCKYCKKIVDDKMTSSQKNETWSLVKVRKNANIINCKWVFQLKRNSAGKIERHKARLVGY</sequence>
<accession>A0A4Y2DB71</accession>
<comment type="caution">
    <text evidence="1">The sequence shown here is derived from an EMBL/GenBank/DDBJ whole genome shotgun (WGS) entry which is preliminary data.</text>
</comment>